<feature type="region of interest" description="Disordered" evidence="1">
    <location>
        <begin position="317"/>
        <end position="339"/>
    </location>
</feature>
<dbReference type="GO" id="GO:0003779">
    <property type="term" value="F:actin binding"/>
    <property type="evidence" value="ECO:0007669"/>
    <property type="project" value="InterPro"/>
</dbReference>
<dbReference type="Pfam" id="PF02029">
    <property type="entry name" value="Caldesmon"/>
    <property type="match status" value="1"/>
</dbReference>
<dbReference type="InterPro" id="IPR002211">
    <property type="entry name" value="Lymphspecific"/>
</dbReference>
<dbReference type="PANTHER" id="PTHR18949:SF1">
    <property type="entry name" value="LYMPHOCYTE-SPECIFIC PROTEIN 1"/>
    <property type="match status" value="1"/>
</dbReference>
<feature type="compositionally biased region" description="Basic and acidic residues" evidence="1">
    <location>
        <begin position="317"/>
        <end position="326"/>
    </location>
</feature>
<organism evidence="2 3">
    <name type="scientific">Columba livia</name>
    <name type="common">Rock dove</name>
    <dbReference type="NCBI Taxonomy" id="8932"/>
    <lineage>
        <taxon>Eukaryota</taxon>
        <taxon>Metazoa</taxon>
        <taxon>Chordata</taxon>
        <taxon>Craniata</taxon>
        <taxon>Vertebrata</taxon>
        <taxon>Euteleostomi</taxon>
        <taxon>Archelosauria</taxon>
        <taxon>Archosauria</taxon>
        <taxon>Dinosauria</taxon>
        <taxon>Saurischia</taxon>
        <taxon>Theropoda</taxon>
        <taxon>Coelurosauria</taxon>
        <taxon>Aves</taxon>
        <taxon>Neognathae</taxon>
        <taxon>Neoaves</taxon>
        <taxon>Columbimorphae</taxon>
        <taxon>Columbiformes</taxon>
        <taxon>Columbidae</taxon>
        <taxon>Columba</taxon>
    </lineage>
</organism>
<dbReference type="PANTHER" id="PTHR18949">
    <property type="entry name" value="CALDESMON"/>
    <property type="match status" value="1"/>
</dbReference>
<dbReference type="InterPro" id="IPR006018">
    <property type="entry name" value="Caldesmon_LSP"/>
</dbReference>
<dbReference type="GeneID" id="102090882"/>
<feature type="compositionally biased region" description="Basic and acidic residues" evidence="1">
    <location>
        <begin position="119"/>
        <end position="128"/>
    </location>
</feature>
<gene>
    <name evidence="2" type="primary">LSP1</name>
    <name evidence="2" type="ORF">A306_00004619</name>
</gene>
<feature type="compositionally biased region" description="Basic and acidic residues" evidence="1">
    <location>
        <begin position="144"/>
        <end position="161"/>
    </location>
</feature>
<dbReference type="STRING" id="8932.A0A2I0MHW6"/>
<feature type="region of interest" description="Disordered" evidence="1">
    <location>
        <begin position="1"/>
        <end position="278"/>
    </location>
</feature>
<evidence type="ECO:0000256" key="1">
    <source>
        <dbReference type="SAM" id="MobiDB-lite"/>
    </source>
</evidence>
<dbReference type="OrthoDB" id="9947942at2759"/>
<accession>A0A2I0MHW6</accession>
<reference evidence="2 3" key="1">
    <citation type="journal article" date="2013" name="Science">
        <title>Genomic diversity and evolution of the head crest in the rock pigeon.</title>
        <authorList>
            <person name="Shapiro M.D."/>
            <person name="Kronenberg Z."/>
            <person name="Li C."/>
            <person name="Domyan E.T."/>
            <person name="Pan H."/>
            <person name="Campbell M."/>
            <person name="Tan H."/>
            <person name="Huff C.D."/>
            <person name="Hu H."/>
            <person name="Vickrey A.I."/>
            <person name="Nielsen S.C."/>
            <person name="Stringham S.A."/>
            <person name="Hu H."/>
            <person name="Willerslev E."/>
            <person name="Gilbert M.T."/>
            <person name="Yandell M."/>
            <person name="Zhang G."/>
            <person name="Wang J."/>
        </authorList>
    </citation>
    <scope>NUCLEOTIDE SEQUENCE [LARGE SCALE GENOMIC DNA]</scope>
    <source>
        <tissue evidence="2">Blood</tissue>
    </source>
</reference>
<feature type="compositionally biased region" description="Acidic residues" evidence="1">
    <location>
        <begin position="197"/>
        <end position="206"/>
    </location>
</feature>
<dbReference type="Proteomes" id="UP000053872">
    <property type="component" value="Unassembled WGS sequence"/>
</dbReference>
<comment type="caution">
    <text evidence="2">The sequence shown here is derived from an EMBL/GenBank/DDBJ whole genome shotgun (WGS) entry which is preliminary data.</text>
</comment>
<name>A0A2I0MHW6_COLLI</name>
<dbReference type="KEGG" id="clv:102090882"/>
<evidence type="ECO:0000313" key="2">
    <source>
        <dbReference type="EMBL" id="PKK29259.1"/>
    </source>
</evidence>
<feature type="compositionally biased region" description="Polar residues" evidence="1">
    <location>
        <begin position="253"/>
        <end position="263"/>
    </location>
</feature>
<dbReference type="GO" id="GO:0007165">
    <property type="term" value="P:signal transduction"/>
    <property type="evidence" value="ECO:0007669"/>
    <property type="project" value="InterPro"/>
</dbReference>
<dbReference type="AlphaFoldDB" id="A0A2I0MHW6"/>
<feature type="compositionally biased region" description="Basic and acidic residues" evidence="1">
    <location>
        <begin position="170"/>
        <end position="189"/>
    </location>
</feature>
<dbReference type="EMBL" id="AKCR02000011">
    <property type="protein sequence ID" value="PKK29259.1"/>
    <property type="molecule type" value="Genomic_DNA"/>
</dbReference>
<evidence type="ECO:0000313" key="3">
    <source>
        <dbReference type="Proteomes" id="UP000053872"/>
    </source>
</evidence>
<dbReference type="PRINTS" id="PR01083">
    <property type="entry name" value="LYMPHSPCIFIC"/>
</dbReference>
<proteinExistence type="predicted"/>
<keyword evidence="3" id="KW-1185">Reference proteome</keyword>
<sequence length="362" mass="41131">MSDSEGCQEGAEGVNQVGDESSGESERLTAQWSVEDEEEAARERRRREREKQLRSQAEEGLNDTGSCSESAGPAQENHYDFKPSGTSELEEDEGFSDWSQKLEQRKQRSSQQLYEEEDSGVREAEVKLEQIQLESPEEIQEENVVIREKERLCQEEERVQEQEEDERAEQEEKKRRRNEEEEETPEKRQKAPSPTSLEEEEEEEELCSDHTAVCSTKITDRTESLNRSIKKSNSIKKTQPPLPVSKIDDRLEQYTQAIETSTKAPKPVRQPSLDLPTTSMMVASTKSLWETGEVAAQSAVKSSPCKDIVAGDIMSKRSLWEQKGNPKPETNIKSTPSGKKFKFVATGHGQYKKVLIDEATEQ</sequence>
<dbReference type="InParanoid" id="A0A2I0MHW6"/>
<protein>
    <submittedName>
        <fullName evidence="2">Lymphocyte-specific protein 1, transcript variant X1</fullName>
    </submittedName>
</protein>
<dbReference type="CTD" id="4046"/>